<comment type="subcellular location">
    <subcellularLocation>
        <location evidence="1">Membrane</location>
        <topology evidence="1">Multi-pass membrane protein</topology>
    </subcellularLocation>
</comment>
<dbReference type="InterPro" id="IPR007816">
    <property type="entry name" value="ResB-like_domain"/>
</dbReference>
<keyword evidence="4 6" id="KW-1133">Transmembrane helix</keyword>
<keyword evidence="9" id="KW-1185">Reference proteome</keyword>
<feature type="domain" description="ResB-like" evidence="7">
    <location>
        <begin position="29"/>
        <end position="697"/>
    </location>
</feature>
<organism evidence="8 9">
    <name type="scientific">Undibacterium flavidum</name>
    <dbReference type="NCBI Taxonomy" id="2762297"/>
    <lineage>
        <taxon>Bacteria</taxon>
        <taxon>Pseudomonadati</taxon>
        <taxon>Pseudomonadota</taxon>
        <taxon>Betaproteobacteria</taxon>
        <taxon>Burkholderiales</taxon>
        <taxon>Oxalobacteraceae</taxon>
        <taxon>Undibacterium</taxon>
    </lineage>
</organism>
<proteinExistence type="predicted"/>
<name>A0ABR6YCC6_9BURK</name>
<evidence type="ECO:0000259" key="7">
    <source>
        <dbReference type="Pfam" id="PF05140"/>
    </source>
</evidence>
<keyword evidence="2 6" id="KW-0812">Transmembrane</keyword>
<protein>
    <submittedName>
        <fullName evidence="8">Cytochrome c biogenesis protein ResB</fullName>
    </submittedName>
</protein>
<dbReference type="PANTHER" id="PTHR31566">
    <property type="entry name" value="CYTOCHROME C BIOGENESIS PROTEIN CCS1, CHLOROPLASTIC"/>
    <property type="match status" value="1"/>
</dbReference>
<feature type="transmembrane region" description="Helical" evidence="6">
    <location>
        <begin position="31"/>
        <end position="49"/>
    </location>
</feature>
<keyword evidence="3" id="KW-0201">Cytochrome c-type biogenesis</keyword>
<dbReference type="InterPro" id="IPR023494">
    <property type="entry name" value="Cyt_c_bgen_Ccs1/CcsB/ResB"/>
</dbReference>
<gene>
    <name evidence="8" type="ORF">H8K55_11365</name>
</gene>
<evidence type="ECO:0000256" key="4">
    <source>
        <dbReference type="ARBA" id="ARBA00022989"/>
    </source>
</evidence>
<comment type="caution">
    <text evidence="8">The sequence shown here is derived from an EMBL/GenBank/DDBJ whole genome shotgun (WGS) entry which is preliminary data.</text>
</comment>
<feature type="transmembrane region" description="Helical" evidence="6">
    <location>
        <begin position="81"/>
        <end position="100"/>
    </location>
</feature>
<reference evidence="8 9" key="1">
    <citation type="submission" date="2020-08" db="EMBL/GenBank/DDBJ databases">
        <title>Novel species isolated from subtropical streams in China.</title>
        <authorList>
            <person name="Lu H."/>
        </authorList>
    </citation>
    <scope>NUCLEOTIDE SEQUENCE [LARGE SCALE GENOMIC DNA]</scope>
    <source>
        <strain evidence="8 9">LX15W</strain>
    </source>
</reference>
<accession>A0ABR6YCC6</accession>
<feature type="transmembrane region" description="Helical" evidence="6">
    <location>
        <begin position="643"/>
        <end position="661"/>
    </location>
</feature>
<evidence type="ECO:0000313" key="9">
    <source>
        <dbReference type="Proteomes" id="UP000624279"/>
    </source>
</evidence>
<evidence type="ECO:0000313" key="8">
    <source>
        <dbReference type="EMBL" id="MBC3874193.1"/>
    </source>
</evidence>
<keyword evidence="5 6" id="KW-0472">Membrane</keyword>
<evidence type="ECO:0000256" key="5">
    <source>
        <dbReference type="ARBA" id="ARBA00023136"/>
    </source>
</evidence>
<evidence type="ECO:0000256" key="2">
    <source>
        <dbReference type="ARBA" id="ARBA00022692"/>
    </source>
</evidence>
<dbReference type="Pfam" id="PF05140">
    <property type="entry name" value="ResB"/>
    <property type="match status" value="1"/>
</dbReference>
<evidence type="ECO:0000256" key="1">
    <source>
        <dbReference type="ARBA" id="ARBA00004141"/>
    </source>
</evidence>
<dbReference type="Proteomes" id="UP000624279">
    <property type="component" value="Unassembled WGS sequence"/>
</dbReference>
<dbReference type="RefSeq" id="WP_186942188.1">
    <property type="nucleotide sequence ID" value="NZ_JACOGA010000009.1"/>
</dbReference>
<dbReference type="PANTHER" id="PTHR31566:SF0">
    <property type="entry name" value="CYTOCHROME C BIOGENESIS PROTEIN CCS1, CHLOROPLASTIC"/>
    <property type="match status" value="1"/>
</dbReference>
<sequence>MELETNTSGLEIKTQRLWLAHTVELLSSMRFAISLLTIIAISSIIGTVLKQNEPLPNYVNQLGPFWFEVFQHLSLYSLYSAWWFLTIMGFLVLSTSLCLIRNAPKMLKDMRSWRENVREQSLRNFHHKAEWSSESNKELLTTQLSSQIKRLGYQFKIVQKDNATLIAAKQGAGNKWGYIFAHAAIVVICIGGLLDSDLAIRFQTWFGGKVPFEGSGVLISQIPEKHKLSLANPTFRGNIAIPEGMSGNTAVIPQTKGVLLQDLPFTIELKKFNIDFYSTGMPKLFASDVVIKDHETGKSFPATVKVNHPLLYKGYAVFQSSFDDGGSKLQIKAHAMAGANAHQFPIDAKMGGSNPLTLEQTSGRGEYTIEWTAFRPFNVENLARDGQDLRAVNPDKNFTQQLTADLDKHSGSAAKNANNKDLKNVGPSMQYKLRDKTGQAREFNNYMQPILLEGNWVFLAGARDSPNEQFRYLRIPADENDKLDEWMRLRAALANPELRERAAEAYAKRALPATSAAAMQTQLATSAKKGLAIFAGEGEDKLVGLSAINGFLKKIPEAEQSRTAEIFMKILNGSMWDLWQLARVKDGLPVLELTEKRALFLQQATSALSDAFFYGAPVYLQMTGFEEIKASVFQVTRAPGQNVVYLGCLFLVIGVFAMFYIRERRLWLWIKQDDAGSQVLMALSSQRKTLDFEKEFEQLKLQLKLQLRPQATATDSTPGKSVDSSI</sequence>
<evidence type="ECO:0000256" key="6">
    <source>
        <dbReference type="SAM" id="Phobius"/>
    </source>
</evidence>
<dbReference type="EMBL" id="JACOGA010000009">
    <property type="protein sequence ID" value="MBC3874193.1"/>
    <property type="molecule type" value="Genomic_DNA"/>
</dbReference>
<feature type="transmembrane region" description="Helical" evidence="6">
    <location>
        <begin position="176"/>
        <end position="194"/>
    </location>
</feature>
<evidence type="ECO:0000256" key="3">
    <source>
        <dbReference type="ARBA" id="ARBA00022748"/>
    </source>
</evidence>